<dbReference type="Gene3D" id="3.40.50.300">
    <property type="entry name" value="P-loop containing nucleotide triphosphate hydrolases"/>
    <property type="match status" value="1"/>
</dbReference>
<dbReference type="InterPro" id="IPR011990">
    <property type="entry name" value="TPR-like_helical_dom_sf"/>
</dbReference>
<comment type="caution">
    <text evidence="8">The sequence shown here is derived from an EMBL/GenBank/DDBJ whole genome shotgun (WGS) entry which is preliminary data.</text>
</comment>
<dbReference type="GO" id="GO:0016020">
    <property type="term" value="C:membrane"/>
    <property type="evidence" value="ECO:0007669"/>
    <property type="project" value="UniProtKB-SubCell"/>
</dbReference>
<evidence type="ECO:0000256" key="3">
    <source>
        <dbReference type="ARBA" id="ARBA00004370"/>
    </source>
</evidence>
<dbReference type="PANTHER" id="PTHR48182">
    <property type="entry name" value="PROTEIN SERAC1"/>
    <property type="match status" value="1"/>
</dbReference>
<dbReference type="InterPro" id="IPR052374">
    <property type="entry name" value="SERAC1"/>
</dbReference>
<dbReference type="InterPro" id="IPR027417">
    <property type="entry name" value="P-loop_NTPase"/>
</dbReference>
<feature type="region of interest" description="Disordered" evidence="7">
    <location>
        <begin position="957"/>
        <end position="997"/>
    </location>
</feature>
<evidence type="ECO:0000256" key="7">
    <source>
        <dbReference type="SAM" id="MobiDB-lite"/>
    </source>
</evidence>
<dbReference type="EMBL" id="WVTA01000005">
    <property type="protein sequence ID" value="KAK3210285.1"/>
    <property type="molecule type" value="Genomic_DNA"/>
</dbReference>
<gene>
    <name evidence="8" type="ORF">GRF29_44g2249996</name>
</gene>
<keyword evidence="6" id="KW-0472">Membrane</keyword>
<keyword evidence="4" id="KW-0256">Endoplasmic reticulum</keyword>
<evidence type="ECO:0000313" key="8">
    <source>
        <dbReference type="EMBL" id="KAK3210285.1"/>
    </source>
</evidence>
<sequence>MGIIQITEPKLLSRKEIEPPIEYASKHSDNCKRRADTRSIVAIHDIHEDAVQTWTDPTTKVLWLRDLLPEKLHNFRTLIYSYNAEPFTSPGVGSTKSILAHANNLVAELCADRQLANAFDRPIIFVCHGFGGLLAKRALAYSSSRKNKPVDHLRSIYTCTYGILFLGTPHNGINKETFLSQDPHFPGPSHFMLSLLKGSEMLNEINDQFAPLMKQFSIFNFWEEMETECGAHKFYVVDQASAAPAWDNVEKCGIPATHSSMTKFSGQLDRRFYPILEALSRYSRGAPALIKTRRKKDAELMDRKRQHEADELLMPQHQSLPKADPTSPGYNQWCLIPRKPSTYFTGRHKHANEVRAMLGSIQKHVGHERTKVLVIYGLGGSGKTQFCLKYVEDNKHRYWGVFWIDASSEENVESGFASIGAQSGRGGTMSSAMHWLSHCKQPWLLVLDNADDPDTDISNYYPSEGNGHILITTRNPNAIEHATAGHLRFHGMEPHEATSLLLKAAYPSHQSSQPTTPSKWQLAEGIAIELGYLPLAIAHAGATIRRNIYTLDRSQGSKESETLQSAAELERYAWVYAEQSQWKTARHLQERVIRVRKKILGRRHEETIRAQRSLGQTLWNLFDIKTAIEVQKRTLDTLRWHRPHIAEWATWPIWKPRHVPYCLALNDITLTLWLAGERQLSKMTGERAVDGLQRQLGPADPLTLNAMFNLARTYFHLGEEEKTRELLVWVLRLQKRFFGMKHPETLMTRNELGMLLCASRKHLLAAQRLVENVLQTRRQILGEEHAYTLWSVNDLSKIYVETGHTGKAVTILEGILPVVKRTLGENHVGMSMTRSNLAKAYFMSERWKEAEEIVKTLLARIPIGHPDWIQNMYGYAHIQFELGKIEEAEKYCIEIMERAMQAKTWSPSDSRIMSTAQLLTRIYKLQGHGDKLAAIEKKVPGVYMVKNEDRFDPYAVRRTSNQSLPKDAPHTGKPKPDPSLQQRSQGLYPKLSTRHTF</sequence>
<evidence type="ECO:0000256" key="1">
    <source>
        <dbReference type="ARBA" id="ARBA00004173"/>
    </source>
</evidence>
<keyword evidence="9" id="KW-1185">Reference proteome</keyword>
<dbReference type="Proteomes" id="UP001280581">
    <property type="component" value="Unassembled WGS sequence"/>
</dbReference>
<evidence type="ECO:0008006" key="10">
    <source>
        <dbReference type="Google" id="ProtNLM"/>
    </source>
</evidence>
<evidence type="ECO:0000256" key="4">
    <source>
        <dbReference type="ARBA" id="ARBA00022824"/>
    </source>
</evidence>
<dbReference type="Pfam" id="PF13374">
    <property type="entry name" value="TPR_10"/>
    <property type="match status" value="1"/>
</dbReference>
<dbReference type="Gene3D" id="3.40.50.1820">
    <property type="entry name" value="alpha/beta hydrolase"/>
    <property type="match status" value="1"/>
</dbReference>
<protein>
    <recommendedName>
        <fullName evidence="10">NB-ARC domain-containing protein</fullName>
    </recommendedName>
</protein>
<dbReference type="SUPFAM" id="SSF48452">
    <property type="entry name" value="TPR-like"/>
    <property type="match status" value="2"/>
</dbReference>
<dbReference type="Pfam" id="PF13424">
    <property type="entry name" value="TPR_12"/>
    <property type="match status" value="1"/>
</dbReference>
<comment type="subcellular location">
    <subcellularLocation>
        <location evidence="2">Endoplasmic reticulum</location>
    </subcellularLocation>
    <subcellularLocation>
        <location evidence="3">Membrane</location>
    </subcellularLocation>
    <subcellularLocation>
        <location evidence="1">Mitochondrion</location>
    </subcellularLocation>
</comment>
<evidence type="ECO:0000256" key="6">
    <source>
        <dbReference type="ARBA" id="ARBA00023136"/>
    </source>
</evidence>
<dbReference type="SUPFAM" id="SSF52540">
    <property type="entry name" value="P-loop containing nucleoside triphosphate hydrolases"/>
    <property type="match status" value="1"/>
</dbReference>
<dbReference type="GO" id="GO:0005783">
    <property type="term" value="C:endoplasmic reticulum"/>
    <property type="evidence" value="ECO:0007669"/>
    <property type="project" value="UniProtKB-SubCell"/>
</dbReference>
<dbReference type="PANTHER" id="PTHR48182:SF2">
    <property type="entry name" value="PROTEIN SERAC1"/>
    <property type="match status" value="1"/>
</dbReference>
<evidence type="ECO:0000256" key="5">
    <source>
        <dbReference type="ARBA" id="ARBA00023128"/>
    </source>
</evidence>
<evidence type="ECO:0000256" key="2">
    <source>
        <dbReference type="ARBA" id="ARBA00004240"/>
    </source>
</evidence>
<evidence type="ECO:0000313" key="9">
    <source>
        <dbReference type="Proteomes" id="UP001280581"/>
    </source>
</evidence>
<keyword evidence="5" id="KW-0496">Mitochondrion</keyword>
<feature type="compositionally biased region" description="Basic and acidic residues" evidence="7">
    <location>
        <begin position="967"/>
        <end position="976"/>
    </location>
</feature>
<dbReference type="AlphaFoldDB" id="A0AAN6M389"/>
<dbReference type="SUPFAM" id="SSF53474">
    <property type="entry name" value="alpha/beta-Hydrolases"/>
    <property type="match status" value="1"/>
</dbReference>
<accession>A0AAN6M389</accession>
<organism evidence="8 9">
    <name type="scientific">Pseudopithomyces chartarum</name>
    <dbReference type="NCBI Taxonomy" id="1892770"/>
    <lineage>
        <taxon>Eukaryota</taxon>
        <taxon>Fungi</taxon>
        <taxon>Dikarya</taxon>
        <taxon>Ascomycota</taxon>
        <taxon>Pezizomycotina</taxon>
        <taxon>Dothideomycetes</taxon>
        <taxon>Pleosporomycetidae</taxon>
        <taxon>Pleosporales</taxon>
        <taxon>Massarineae</taxon>
        <taxon>Didymosphaeriaceae</taxon>
        <taxon>Pseudopithomyces</taxon>
    </lineage>
</organism>
<dbReference type="Gene3D" id="1.25.40.10">
    <property type="entry name" value="Tetratricopeptide repeat domain"/>
    <property type="match status" value="3"/>
</dbReference>
<reference evidence="8 9" key="1">
    <citation type="submission" date="2021-02" db="EMBL/GenBank/DDBJ databases">
        <title>Genome assembly of Pseudopithomyces chartarum.</title>
        <authorList>
            <person name="Jauregui R."/>
            <person name="Singh J."/>
            <person name="Voisey C."/>
        </authorList>
    </citation>
    <scope>NUCLEOTIDE SEQUENCE [LARGE SCALE GENOMIC DNA]</scope>
    <source>
        <strain evidence="8 9">AGR01</strain>
    </source>
</reference>
<dbReference type="GO" id="GO:0043531">
    <property type="term" value="F:ADP binding"/>
    <property type="evidence" value="ECO:0007669"/>
    <property type="project" value="InterPro"/>
</dbReference>
<dbReference type="GO" id="GO:0005739">
    <property type="term" value="C:mitochondrion"/>
    <property type="evidence" value="ECO:0007669"/>
    <property type="project" value="UniProtKB-SubCell"/>
</dbReference>
<name>A0AAN6M389_9PLEO</name>
<proteinExistence type="predicted"/>
<dbReference type="InterPro" id="IPR029058">
    <property type="entry name" value="AB_hydrolase_fold"/>
</dbReference>